<accession>A0A3R8L1S9</accession>
<dbReference type="SMART" id="SM00530">
    <property type="entry name" value="HTH_XRE"/>
    <property type="match status" value="1"/>
</dbReference>
<dbReference type="RefSeq" id="WP_125071866.1">
    <property type="nucleotide sequence ID" value="NZ_QWZQ01000013.1"/>
</dbReference>
<dbReference type="EMBL" id="QWZQ01000013">
    <property type="protein sequence ID" value="RRK10827.1"/>
    <property type="molecule type" value="Genomic_DNA"/>
</dbReference>
<gene>
    <name evidence="2" type="ORF">D1831_05190</name>
</gene>
<dbReference type="AlphaFoldDB" id="A0A3R8L1S9"/>
<dbReference type="CDD" id="cd00093">
    <property type="entry name" value="HTH_XRE"/>
    <property type="match status" value="1"/>
</dbReference>
<dbReference type="Pfam" id="PF01381">
    <property type="entry name" value="HTH_3"/>
    <property type="match status" value="1"/>
</dbReference>
<proteinExistence type="predicted"/>
<comment type="caution">
    <text evidence="2">The sequence shown here is derived from an EMBL/GenBank/DDBJ whole genome shotgun (WGS) entry which is preliminary data.</text>
</comment>
<feature type="domain" description="HTH cro/C1-type" evidence="1">
    <location>
        <begin position="8"/>
        <end position="61"/>
    </location>
</feature>
<organism evidence="2 3">
    <name type="scientific">Lactiplantibacillus garii</name>
    <dbReference type="NCBI Taxonomy" id="2306423"/>
    <lineage>
        <taxon>Bacteria</taxon>
        <taxon>Bacillati</taxon>
        <taxon>Bacillota</taxon>
        <taxon>Bacilli</taxon>
        <taxon>Lactobacillales</taxon>
        <taxon>Lactobacillaceae</taxon>
        <taxon>Lactiplantibacillus</taxon>
    </lineage>
</organism>
<protein>
    <submittedName>
        <fullName evidence="2">XRE family transcriptional regulator</fullName>
    </submittedName>
</protein>
<evidence type="ECO:0000313" key="3">
    <source>
        <dbReference type="Proteomes" id="UP000283633"/>
    </source>
</evidence>
<sequence>MEKLGVTVHQIRLAKGLTQQEVYGGIVSRSFANRFEHGQNDIGASKLFMVLDNLGVSADELRFIQRGYQPTELDQALAQTRAYYEQLNFPALATWVREHRNSPTAHEQLVASYNNLLLRAYDHKHVQLTPTTQVVYDHLLNTETWTLQELKLIDALVPLIASKEGLAALSQLTAKVEKNCRHYLTRWGDPWRTYEILLDYYGTLFQVDLNYQNFAAAKRIKVKLDYVAPASLTWDGRLVRQIWLGIWALFFGDAAAGQATIDEVLALERRYRPTIDNTLYQIVAVRTKQARAYRQKR</sequence>
<dbReference type="Proteomes" id="UP000283633">
    <property type="component" value="Unassembled WGS sequence"/>
</dbReference>
<dbReference type="InterPro" id="IPR001387">
    <property type="entry name" value="Cro/C1-type_HTH"/>
</dbReference>
<dbReference type="SUPFAM" id="SSF47413">
    <property type="entry name" value="lambda repressor-like DNA-binding domains"/>
    <property type="match status" value="1"/>
</dbReference>
<dbReference type="InterPro" id="IPR010982">
    <property type="entry name" value="Lambda_DNA-bd_dom_sf"/>
</dbReference>
<dbReference type="OrthoDB" id="34624at2"/>
<evidence type="ECO:0000259" key="1">
    <source>
        <dbReference type="PROSITE" id="PS50943"/>
    </source>
</evidence>
<dbReference type="PROSITE" id="PS50943">
    <property type="entry name" value="HTH_CROC1"/>
    <property type="match status" value="1"/>
</dbReference>
<dbReference type="Gene3D" id="1.10.260.40">
    <property type="entry name" value="lambda repressor-like DNA-binding domains"/>
    <property type="match status" value="1"/>
</dbReference>
<dbReference type="InterPro" id="IPR053163">
    <property type="entry name" value="HTH-type_regulator_Rgg"/>
</dbReference>
<evidence type="ECO:0000313" key="2">
    <source>
        <dbReference type="EMBL" id="RRK10827.1"/>
    </source>
</evidence>
<reference evidence="2 3" key="1">
    <citation type="submission" date="2018-08" db="EMBL/GenBank/DDBJ databases">
        <title>Genome Lactobacillus garii FI11369.</title>
        <authorList>
            <person name="Diaz M."/>
            <person name="Narbad A."/>
        </authorList>
    </citation>
    <scope>NUCLEOTIDE SEQUENCE [LARGE SCALE GENOMIC DNA]</scope>
    <source>
        <strain evidence="2 3">FI11369</strain>
    </source>
</reference>
<keyword evidence="3" id="KW-1185">Reference proteome</keyword>
<dbReference type="GO" id="GO:0003677">
    <property type="term" value="F:DNA binding"/>
    <property type="evidence" value="ECO:0007669"/>
    <property type="project" value="InterPro"/>
</dbReference>
<name>A0A3R8L1S9_9LACO</name>
<dbReference type="PANTHER" id="PTHR37038">
    <property type="entry name" value="TRANSCRIPTIONAL REGULATOR-RELATED"/>
    <property type="match status" value="1"/>
</dbReference>